<gene>
    <name evidence="2" type="ORF">POVCU2_0049120</name>
</gene>
<name>A0A1A8WA16_PLAOA</name>
<feature type="compositionally biased region" description="Low complexity" evidence="1">
    <location>
        <begin position="37"/>
        <end position="51"/>
    </location>
</feature>
<dbReference type="EMBL" id="FLQU01000638">
    <property type="protein sequence ID" value="SBS88549.1"/>
    <property type="molecule type" value="Genomic_DNA"/>
</dbReference>
<evidence type="ECO:0000313" key="2">
    <source>
        <dbReference type="EMBL" id="SBS88549.1"/>
    </source>
</evidence>
<dbReference type="AlphaFoldDB" id="A0A1A8WA16"/>
<sequence length="226" mass="25686">MDIFNCQYCSISPFDYILDLIYGDEKAPKKDEKKSSNDSSSNNVSQVVSKVGDQVEKRSTNEILLLCRAWENYVHPRAKEYWKDSQQLQNILCKIANGITKNDDPILGDDYACVFWYGDKNKNDNCPIISVKKGNDSIETVTYVNRVLIFLYAGSAPSYIHNRHELEMSLLLFIFITDEASFQELQKKPKKAFTMAFGSYGRGRNSDRGGRSNLVGSSDSCRRRGS</sequence>
<organism evidence="2 3">
    <name type="scientific">Plasmodium ovale curtisi</name>
    <dbReference type="NCBI Taxonomy" id="864141"/>
    <lineage>
        <taxon>Eukaryota</taxon>
        <taxon>Sar</taxon>
        <taxon>Alveolata</taxon>
        <taxon>Apicomplexa</taxon>
        <taxon>Aconoidasida</taxon>
        <taxon>Haemosporida</taxon>
        <taxon>Plasmodiidae</taxon>
        <taxon>Plasmodium</taxon>
        <taxon>Plasmodium (Plasmodium)</taxon>
    </lineage>
</organism>
<protein>
    <submittedName>
        <fullName evidence="2">Uncharacterized protein</fullName>
    </submittedName>
</protein>
<feature type="region of interest" description="Disordered" evidence="1">
    <location>
        <begin position="28"/>
        <end position="51"/>
    </location>
</feature>
<dbReference type="Proteomes" id="UP000078560">
    <property type="component" value="Unassembled WGS sequence"/>
</dbReference>
<feature type="region of interest" description="Disordered" evidence="1">
    <location>
        <begin position="200"/>
        <end position="226"/>
    </location>
</feature>
<accession>A0A1A8WA16</accession>
<proteinExistence type="predicted"/>
<reference evidence="3" key="1">
    <citation type="submission" date="2016-05" db="EMBL/GenBank/DDBJ databases">
        <authorList>
            <person name="Naeem Raeece"/>
        </authorList>
    </citation>
    <scope>NUCLEOTIDE SEQUENCE [LARGE SCALE GENOMIC DNA]</scope>
</reference>
<evidence type="ECO:0000256" key="1">
    <source>
        <dbReference type="SAM" id="MobiDB-lite"/>
    </source>
</evidence>
<evidence type="ECO:0000313" key="3">
    <source>
        <dbReference type="Proteomes" id="UP000078560"/>
    </source>
</evidence>